<dbReference type="PROSITE" id="PS00452">
    <property type="entry name" value="GUANYLATE_CYCLASE_1"/>
    <property type="match status" value="1"/>
</dbReference>
<dbReference type="SUPFAM" id="SSF53822">
    <property type="entry name" value="Periplasmic binding protein-like I"/>
    <property type="match status" value="1"/>
</dbReference>
<dbReference type="Ensembl" id="ENSGMOT00000073178.1">
    <property type="protein sequence ID" value="ENSGMOP00000032903.1"/>
    <property type="gene ID" value="ENSGMOG00000013666.2"/>
</dbReference>
<accession>A0A8C5APX9</accession>
<dbReference type="CDD" id="cd07302">
    <property type="entry name" value="CHD"/>
    <property type="match status" value="1"/>
</dbReference>
<dbReference type="Gene3D" id="6.10.250.780">
    <property type="match status" value="1"/>
</dbReference>
<evidence type="ECO:0000256" key="13">
    <source>
        <dbReference type="SAM" id="MobiDB-lite"/>
    </source>
</evidence>
<dbReference type="GO" id="GO:0004383">
    <property type="term" value="F:guanylate cyclase activity"/>
    <property type="evidence" value="ECO:0007669"/>
    <property type="project" value="UniProtKB-EC"/>
</dbReference>
<evidence type="ECO:0000256" key="8">
    <source>
        <dbReference type="ARBA" id="ARBA00023239"/>
    </source>
</evidence>
<evidence type="ECO:0000313" key="16">
    <source>
        <dbReference type="Ensembl" id="ENSGMOP00000032903.1"/>
    </source>
</evidence>
<dbReference type="Gene3D" id="3.40.50.2300">
    <property type="match status" value="2"/>
</dbReference>
<comment type="catalytic activity">
    <reaction evidence="11">
        <text>GTP = 3',5'-cyclic GMP + diphosphate</text>
        <dbReference type="Rhea" id="RHEA:13665"/>
        <dbReference type="ChEBI" id="CHEBI:33019"/>
        <dbReference type="ChEBI" id="CHEBI:37565"/>
        <dbReference type="ChEBI" id="CHEBI:57746"/>
        <dbReference type="EC" id="4.6.1.2"/>
    </reaction>
</comment>
<dbReference type="InterPro" id="IPR000719">
    <property type="entry name" value="Prot_kinase_dom"/>
</dbReference>
<keyword evidence="4" id="KW-0732">Signal</keyword>
<dbReference type="InterPro" id="IPR029787">
    <property type="entry name" value="Nucleotide_cyclase"/>
</dbReference>
<evidence type="ECO:0000256" key="9">
    <source>
        <dbReference type="ARBA" id="ARBA00023293"/>
    </source>
</evidence>
<dbReference type="Gene3D" id="3.30.70.1230">
    <property type="entry name" value="Nucleotide cyclase"/>
    <property type="match status" value="1"/>
</dbReference>
<keyword evidence="9 11" id="KW-0141">cGMP biosynthesis</keyword>
<dbReference type="GO" id="GO:0004672">
    <property type="term" value="F:protein kinase activity"/>
    <property type="evidence" value="ECO:0007669"/>
    <property type="project" value="InterPro"/>
</dbReference>
<protein>
    <recommendedName>
        <fullName evidence="2 11">Guanylate cyclase</fullName>
        <ecNumber evidence="2 11">4.6.1.2</ecNumber>
    </recommendedName>
</protein>
<dbReference type="Pfam" id="PF07701">
    <property type="entry name" value="HNOBA"/>
    <property type="match status" value="1"/>
</dbReference>
<proteinExistence type="inferred from homology"/>
<feature type="region of interest" description="Disordered" evidence="13">
    <location>
        <begin position="1012"/>
        <end position="1032"/>
    </location>
</feature>
<dbReference type="GO" id="GO:0001653">
    <property type="term" value="F:peptide receptor activity"/>
    <property type="evidence" value="ECO:0007669"/>
    <property type="project" value="TreeGrafter"/>
</dbReference>
<dbReference type="GO" id="GO:0004016">
    <property type="term" value="F:adenylate cyclase activity"/>
    <property type="evidence" value="ECO:0007669"/>
    <property type="project" value="TreeGrafter"/>
</dbReference>
<feature type="domain" description="Guanylate cyclase" evidence="15">
    <location>
        <begin position="805"/>
        <end position="935"/>
    </location>
</feature>
<comment type="subcellular location">
    <subcellularLocation>
        <location evidence="1">Photoreceptor outer segment membrane</location>
        <topology evidence="1">Single-pass type I membrane protein</topology>
    </subcellularLocation>
</comment>
<dbReference type="InterPro" id="IPR018297">
    <property type="entry name" value="A/G_cyclase_CS"/>
</dbReference>
<reference evidence="16" key="2">
    <citation type="submission" date="2025-09" db="UniProtKB">
        <authorList>
            <consortium name="Ensembl"/>
        </authorList>
    </citation>
    <scope>IDENTIFICATION</scope>
</reference>
<name>A0A8C5APX9_GADMO</name>
<dbReference type="InterPro" id="IPR001828">
    <property type="entry name" value="ANF_lig-bd_rcpt"/>
</dbReference>
<evidence type="ECO:0000256" key="4">
    <source>
        <dbReference type="ARBA" id="ARBA00022729"/>
    </source>
</evidence>
<evidence type="ECO:0000256" key="6">
    <source>
        <dbReference type="ARBA" id="ARBA00022989"/>
    </source>
</evidence>
<evidence type="ECO:0000256" key="12">
    <source>
        <dbReference type="SAM" id="Coils"/>
    </source>
</evidence>
<dbReference type="Pfam" id="PF07714">
    <property type="entry name" value="PK_Tyr_Ser-Thr"/>
    <property type="match status" value="1"/>
</dbReference>
<dbReference type="PANTHER" id="PTHR11920">
    <property type="entry name" value="GUANYLYL CYCLASE"/>
    <property type="match status" value="1"/>
</dbReference>
<sequence>MHYAQHLCYFTLNKQRQKNGCIGTRFRVGVVGPWGCDPLFSKAMPGVAAQLAVDRINKDPALSWEDTFDYVLLQEPCQTARGLQSFLGFQSQASAFIGLANPVYCDAASMLSKGWNKAMFSWWCEGHRLEDVQSHPSFSRSTPRPSRVLLSLLRYFRWAHVGIISSPEPVWAETANMVADSLRSYGVVVRLVDVVENSPQSARKTLAKFHKLGHMQMVVLCMHSVLLGGQTQRLLLETAYDMRMSDGGLAFVPYDALLFSLPHRNVSYDALRTNGKLRRAYDAVLTVTVESAAAGDFYEAYGAAVASGEVGKLCLFPQVSPLFGTIYNSVLLMAYALRSLRDSGDWLSGGNLARHTQNLELEVATPQPDHRSTVELEGNMVHFLGRDIHFPNAYGPSQDAACWFNKGTLMETGHPAVVPLNLPDPLLPRRRIIQIRLVRGPNRIRLTLADVTFIMFGASEALSVNEHSVRSNVSEQSPATHENSNVAIYEGDWVWLKKLPSGAFKGLDPNTSIVFELIQDLRHENINPFMGFFQDCGVFAMVTEFCSRGSLEDLLLNEEVKLDWMFKSSLLLDLIKGMKYLHNRGVCHGRLKSRNCVVDGRFVLKITDCGYNEVLEAQRFSPPGPPPPEDLLWTAPEVLRGGHPGLHGNKHADVYSFGIIMQEVVIRGPPYCMLDLTATEILERVTKPPPICRPVVSPDYAPAECIHLMKLCWSEQPDRRPAFDEIFNQFKDIHKGRKTNIIDSMLRMLEQYSSNLEELIRERTEELEIEKQKTEKLLTQMLPKSVAQALKMGTTVEPEDFESVSLYFSDVVGFTTISAHSEPIEVVDLLNDLYTLFDAIIGNHDVYKVETIGDAYMVASGVPILNGDRHAAEIANMALDILSAVGTFKMRHMPDVPLRLRIGLHTGPCVAGVVGLSMPRYCLFGDTVTTASRMESSGMPQRIHVHQSTVKILLDLRLGYKFTLRGRTEVKGKAEETYWLVGREGFDKPMPIPPEFKPGQKAQTLQMEEIAQYKKRKAQQQQQQQQPASKKN</sequence>
<keyword evidence="5" id="KW-0547">Nucleotide-binding</keyword>
<evidence type="ECO:0000259" key="14">
    <source>
        <dbReference type="PROSITE" id="PS50011"/>
    </source>
</evidence>
<dbReference type="InterPro" id="IPR050401">
    <property type="entry name" value="Cyclic_nucleotide_synthase"/>
</dbReference>
<dbReference type="GO" id="GO:0035556">
    <property type="term" value="P:intracellular signal transduction"/>
    <property type="evidence" value="ECO:0007669"/>
    <property type="project" value="InterPro"/>
</dbReference>
<dbReference type="PROSITE" id="PS50125">
    <property type="entry name" value="GUANYLATE_CYCLASE_2"/>
    <property type="match status" value="1"/>
</dbReference>
<dbReference type="Gene3D" id="1.10.510.10">
    <property type="entry name" value="Transferase(Phosphotransferase) domain 1"/>
    <property type="match status" value="1"/>
</dbReference>
<keyword evidence="6" id="KW-1133">Transmembrane helix</keyword>
<dbReference type="SUPFAM" id="SSF56112">
    <property type="entry name" value="Protein kinase-like (PK-like)"/>
    <property type="match status" value="1"/>
</dbReference>
<dbReference type="InterPro" id="IPR011009">
    <property type="entry name" value="Kinase-like_dom_sf"/>
</dbReference>
<dbReference type="SMART" id="SM00044">
    <property type="entry name" value="CYCc"/>
    <property type="match status" value="1"/>
</dbReference>
<dbReference type="EC" id="4.6.1.2" evidence="2 11"/>
<dbReference type="GO" id="GO:0007168">
    <property type="term" value="P:receptor guanylyl cyclase signaling pathway"/>
    <property type="evidence" value="ECO:0007669"/>
    <property type="project" value="TreeGrafter"/>
</dbReference>
<keyword evidence="7" id="KW-0472">Membrane</keyword>
<evidence type="ECO:0000256" key="5">
    <source>
        <dbReference type="ARBA" id="ARBA00022741"/>
    </source>
</evidence>
<evidence type="ECO:0000256" key="10">
    <source>
        <dbReference type="RuleBase" id="RU000405"/>
    </source>
</evidence>
<feature type="domain" description="Protein kinase" evidence="14">
    <location>
        <begin position="448"/>
        <end position="737"/>
    </location>
</feature>
<evidence type="ECO:0000256" key="3">
    <source>
        <dbReference type="ARBA" id="ARBA00022692"/>
    </source>
</evidence>
<dbReference type="InterPro" id="IPR001245">
    <property type="entry name" value="Ser-Thr/Tyr_kinase_cat_dom"/>
</dbReference>
<comment type="similarity">
    <text evidence="10">Belongs to the adenylyl cyclase class-4/guanylyl cyclase family.</text>
</comment>
<dbReference type="Proteomes" id="UP000694546">
    <property type="component" value="Chromosome 17"/>
</dbReference>
<dbReference type="GO" id="GO:0005886">
    <property type="term" value="C:plasma membrane"/>
    <property type="evidence" value="ECO:0007669"/>
    <property type="project" value="TreeGrafter"/>
</dbReference>
<dbReference type="PANTHER" id="PTHR11920:SF349">
    <property type="entry name" value="RETINAL GUANYLYL CYCLASE 2"/>
    <property type="match status" value="1"/>
</dbReference>
<evidence type="ECO:0000256" key="1">
    <source>
        <dbReference type="ARBA" id="ARBA00004451"/>
    </source>
</evidence>
<evidence type="ECO:0000256" key="2">
    <source>
        <dbReference type="ARBA" id="ARBA00012202"/>
    </source>
</evidence>
<evidence type="ECO:0000256" key="7">
    <source>
        <dbReference type="ARBA" id="ARBA00023136"/>
    </source>
</evidence>
<organism evidence="16 17">
    <name type="scientific">Gadus morhua</name>
    <name type="common">Atlantic cod</name>
    <dbReference type="NCBI Taxonomy" id="8049"/>
    <lineage>
        <taxon>Eukaryota</taxon>
        <taxon>Metazoa</taxon>
        <taxon>Chordata</taxon>
        <taxon>Craniata</taxon>
        <taxon>Vertebrata</taxon>
        <taxon>Euteleostomi</taxon>
        <taxon>Actinopterygii</taxon>
        <taxon>Neopterygii</taxon>
        <taxon>Teleostei</taxon>
        <taxon>Neoteleostei</taxon>
        <taxon>Acanthomorphata</taxon>
        <taxon>Zeiogadaria</taxon>
        <taxon>Gadariae</taxon>
        <taxon>Gadiformes</taxon>
        <taxon>Gadoidei</taxon>
        <taxon>Gadidae</taxon>
        <taxon>Gadus</taxon>
    </lineage>
</organism>
<dbReference type="GeneTree" id="ENSGT00940000165991"/>
<evidence type="ECO:0000259" key="15">
    <source>
        <dbReference type="PROSITE" id="PS50125"/>
    </source>
</evidence>
<dbReference type="SUPFAM" id="SSF55073">
    <property type="entry name" value="Nucleotide cyclase"/>
    <property type="match status" value="1"/>
</dbReference>
<dbReference type="Pfam" id="PF01094">
    <property type="entry name" value="ANF_receptor"/>
    <property type="match status" value="1"/>
</dbReference>
<dbReference type="Pfam" id="PF00211">
    <property type="entry name" value="Guanylate_cyc"/>
    <property type="match status" value="1"/>
</dbReference>
<dbReference type="AlphaFoldDB" id="A0A8C5APX9"/>
<reference evidence="16" key="1">
    <citation type="submission" date="2025-08" db="UniProtKB">
        <authorList>
            <consortium name="Ensembl"/>
        </authorList>
    </citation>
    <scope>IDENTIFICATION</scope>
</reference>
<feature type="coiled-coil region" evidence="12">
    <location>
        <begin position="742"/>
        <end position="773"/>
    </location>
</feature>
<dbReference type="PROSITE" id="PS50011">
    <property type="entry name" value="PROTEIN_KINASE_DOM"/>
    <property type="match status" value="1"/>
</dbReference>
<dbReference type="InterPro" id="IPR028082">
    <property type="entry name" value="Peripla_BP_I"/>
</dbReference>
<keyword evidence="12" id="KW-0175">Coiled coil</keyword>
<dbReference type="GO" id="GO:0005524">
    <property type="term" value="F:ATP binding"/>
    <property type="evidence" value="ECO:0007669"/>
    <property type="project" value="InterPro"/>
</dbReference>
<keyword evidence="3" id="KW-0812">Transmembrane</keyword>
<dbReference type="InterPro" id="IPR011645">
    <property type="entry name" value="HNOB_dom_associated"/>
</dbReference>
<evidence type="ECO:0000313" key="17">
    <source>
        <dbReference type="Proteomes" id="UP000694546"/>
    </source>
</evidence>
<keyword evidence="17" id="KW-1185">Reference proteome</keyword>
<keyword evidence="8 10" id="KW-0456">Lyase</keyword>
<dbReference type="InterPro" id="IPR001054">
    <property type="entry name" value="A/G_cyclase"/>
</dbReference>
<evidence type="ECO:0000256" key="11">
    <source>
        <dbReference type="RuleBase" id="RU003431"/>
    </source>
</evidence>